<dbReference type="OrthoDB" id="1939479at2759"/>
<keyword evidence="3" id="KW-1185">Reference proteome</keyword>
<evidence type="ECO:0000313" key="3">
    <source>
        <dbReference type="Proteomes" id="UP000224567"/>
    </source>
</evidence>
<gene>
    <name evidence="2" type="ORF">CQW23_17590</name>
</gene>
<evidence type="ECO:0008006" key="4">
    <source>
        <dbReference type="Google" id="ProtNLM"/>
    </source>
</evidence>
<proteinExistence type="predicted"/>
<dbReference type="Proteomes" id="UP000224567">
    <property type="component" value="Unassembled WGS sequence"/>
</dbReference>
<dbReference type="PANTHER" id="PTHR33022:SF13">
    <property type="entry name" value="UBIQUITIN-LIKE PROTEASE FAMILY PROFILE DOMAIN-CONTAINING PROTEIN"/>
    <property type="match status" value="1"/>
</dbReference>
<evidence type="ECO:0000313" key="2">
    <source>
        <dbReference type="EMBL" id="PHT43565.1"/>
    </source>
</evidence>
<dbReference type="AlphaFoldDB" id="A0A2G2WE95"/>
<comment type="caution">
    <text evidence="2">The sequence shown here is derived from an EMBL/GenBank/DDBJ whole genome shotgun (WGS) entry which is preliminary data.</text>
</comment>
<sequence length="330" mass="37129">MTDYILHKKGNKTKKGRTPTSGMNQPNKSSVKIKSFDPKSGEFLDTVNLKPNPSMDAKAAYSSGKDNNSSKTDHSNLGQPNSNKNGKRLMSSNATFGPSNESHGPFFQHSNYAWAQNSTFPGIELCYKENFSASSKECSYSNIVPTVEELEQLDLPQLSFASYHLGTSSTSSSTGDPNQMSYKDNVPQVAIDYDSFEDFSTTFPQYFKIDSINVFGSICAHKPKNEKSTVVGRTTDLLMQTVHRKTQTNQLKWRRNCGVFVAVYAEYLSKELVISSSDIDAQYHRLRYASLLCKYGSVKAEKEYFSENDDPPRSRNRFTTKEKDRVLHIE</sequence>
<accession>A0A2G2WE95</accession>
<dbReference type="SUPFAM" id="SSF54001">
    <property type="entry name" value="Cysteine proteinases"/>
    <property type="match status" value="1"/>
</dbReference>
<organism evidence="2 3">
    <name type="scientific">Capsicum baccatum</name>
    <name type="common">Peruvian pepper</name>
    <dbReference type="NCBI Taxonomy" id="33114"/>
    <lineage>
        <taxon>Eukaryota</taxon>
        <taxon>Viridiplantae</taxon>
        <taxon>Streptophyta</taxon>
        <taxon>Embryophyta</taxon>
        <taxon>Tracheophyta</taxon>
        <taxon>Spermatophyta</taxon>
        <taxon>Magnoliopsida</taxon>
        <taxon>eudicotyledons</taxon>
        <taxon>Gunneridae</taxon>
        <taxon>Pentapetalae</taxon>
        <taxon>asterids</taxon>
        <taxon>lamiids</taxon>
        <taxon>Solanales</taxon>
        <taxon>Solanaceae</taxon>
        <taxon>Solanoideae</taxon>
        <taxon>Capsiceae</taxon>
        <taxon>Capsicum</taxon>
    </lineage>
</organism>
<feature type="compositionally biased region" description="Polar residues" evidence="1">
    <location>
        <begin position="64"/>
        <end position="102"/>
    </location>
</feature>
<feature type="compositionally biased region" description="Polar residues" evidence="1">
    <location>
        <begin position="18"/>
        <end position="32"/>
    </location>
</feature>
<dbReference type="InterPro" id="IPR038765">
    <property type="entry name" value="Papain-like_cys_pep_sf"/>
</dbReference>
<evidence type="ECO:0000256" key="1">
    <source>
        <dbReference type="SAM" id="MobiDB-lite"/>
    </source>
</evidence>
<feature type="region of interest" description="Disordered" evidence="1">
    <location>
        <begin position="1"/>
        <end position="102"/>
    </location>
</feature>
<dbReference type="PANTHER" id="PTHR33022">
    <property type="entry name" value="DUF1985 DOMAIN-CONTAINING PROTEIN"/>
    <property type="match status" value="1"/>
</dbReference>
<reference evidence="2 3" key="1">
    <citation type="journal article" date="2017" name="Genome Biol.">
        <title>New reference genome sequences of hot pepper reveal the massive evolution of plant disease-resistance genes by retroduplication.</title>
        <authorList>
            <person name="Kim S."/>
            <person name="Park J."/>
            <person name="Yeom S.I."/>
            <person name="Kim Y.M."/>
            <person name="Seo E."/>
            <person name="Kim K.T."/>
            <person name="Kim M.S."/>
            <person name="Lee J.M."/>
            <person name="Cheong K."/>
            <person name="Shin H.S."/>
            <person name="Kim S.B."/>
            <person name="Han K."/>
            <person name="Lee J."/>
            <person name="Park M."/>
            <person name="Lee H.A."/>
            <person name="Lee H.Y."/>
            <person name="Lee Y."/>
            <person name="Oh S."/>
            <person name="Lee J.H."/>
            <person name="Choi E."/>
            <person name="Choi E."/>
            <person name="Lee S.E."/>
            <person name="Jeon J."/>
            <person name="Kim H."/>
            <person name="Choi G."/>
            <person name="Song H."/>
            <person name="Lee J."/>
            <person name="Lee S.C."/>
            <person name="Kwon J.K."/>
            <person name="Lee H.Y."/>
            <person name="Koo N."/>
            <person name="Hong Y."/>
            <person name="Kim R.W."/>
            <person name="Kang W.H."/>
            <person name="Huh J.H."/>
            <person name="Kang B.C."/>
            <person name="Yang T.J."/>
            <person name="Lee Y.H."/>
            <person name="Bennetzen J.L."/>
            <person name="Choi D."/>
        </authorList>
    </citation>
    <scope>NUCLEOTIDE SEQUENCE [LARGE SCALE GENOMIC DNA]</scope>
    <source>
        <strain evidence="3">cv. PBC81</strain>
    </source>
</reference>
<feature type="compositionally biased region" description="Basic residues" evidence="1">
    <location>
        <begin position="7"/>
        <end position="17"/>
    </location>
</feature>
<name>A0A2G2WE95_CAPBA</name>
<reference evidence="3" key="2">
    <citation type="journal article" date="2017" name="J. Anim. Genet.">
        <title>Multiple reference genome sequences of hot pepper reveal the massive evolution of plant disease resistance genes by retroduplication.</title>
        <authorList>
            <person name="Kim S."/>
            <person name="Park J."/>
            <person name="Yeom S.-I."/>
            <person name="Kim Y.-M."/>
            <person name="Seo E."/>
            <person name="Kim K.-T."/>
            <person name="Kim M.-S."/>
            <person name="Lee J.M."/>
            <person name="Cheong K."/>
            <person name="Shin H.-S."/>
            <person name="Kim S.-B."/>
            <person name="Han K."/>
            <person name="Lee J."/>
            <person name="Park M."/>
            <person name="Lee H.-A."/>
            <person name="Lee H.-Y."/>
            <person name="Lee Y."/>
            <person name="Oh S."/>
            <person name="Lee J.H."/>
            <person name="Choi E."/>
            <person name="Choi E."/>
            <person name="Lee S.E."/>
            <person name="Jeon J."/>
            <person name="Kim H."/>
            <person name="Choi G."/>
            <person name="Song H."/>
            <person name="Lee J."/>
            <person name="Lee S.-C."/>
            <person name="Kwon J.-K."/>
            <person name="Lee H.-Y."/>
            <person name="Koo N."/>
            <person name="Hong Y."/>
            <person name="Kim R.W."/>
            <person name="Kang W.-H."/>
            <person name="Huh J.H."/>
            <person name="Kang B.-C."/>
            <person name="Yang T.-J."/>
            <person name="Lee Y.-H."/>
            <person name="Bennetzen J.L."/>
            <person name="Choi D."/>
        </authorList>
    </citation>
    <scope>NUCLEOTIDE SEQUENCE [LARGE SCALE GENOMIC DNA]</scope>
    <source>
        <strain evidence="3">cv. PBC81</strain>
    </source>
</reference>
<protein>
    <recommendedName>
        <fullName evidence="4">Ubiquitin-like protease family profile domain-containing protein</fullName>
    </recommendedName>
</protein>
<dbReference type="EMBL" id="MLFT02000007">
    <property type="protein sequence ID" value="PHT43565.1"/>
    <property type="molecule type" value="Genomic_DNA"/>
</dbReference>